<reference evidence="2 3" key="1">
    <citation type="journal article" date="2013" name="J. Bacteriol.">
        <title>Roles of HynAB and Ech, the only two hydrogenases found in the model sulfate reducer Desulfovibrio gigas.</title>
        <authorList>
            <person name="Morais-Silva F.O."/>
            <person name="Santos C.I."/>
            <person name="Rodrigues R."/>
            <person name="Pereira I.A."/>
            <person name="Rodrigues-Pousada C."/>
        </authorList>
    </citation>
    <scope>NUCLEOTIDE SEQUENCE [LARGE SCALE GENOMIC DNA]</scope>
    <source>
        <strain evidence="3">ATCC 19364 / DSM 1382 / NCIMB 9332 / VKM B-1759</strain>
    </source>
</reference>
<gene>
    <name evidence="2" type="ORF">DGI_0086</name>
</gene>
<dbReference type="HOGENOM" id="CLU_2301255_0_0_7"/>
<dbReference type="PATRIC" id="fig|1121448.7.peg.78"/>
<dbReference type="EMBL" id="CP006585">
    <property type="protein sequence ID" value="AGW12024.1"/>
    <property type="molecule type" value="Genomic_DNA"/>
</dbReference>
<feature type="chain" id="PRO_5004599629" evidence="1">
    <location>
        <begin position="25"/>
        <end position="100"/>
    </location>
</feature>
<evidence type="ECO:0000313" key="3">
    <source>
        <dbReference type="Proteomes" id="UP000016587"/>
    </source>
</evidence>
<dbReference type="Proteomes" id="UP000016587">
    <property type="component" value="Chromosome"/>
</dbReference>
<dbReference type="RefSeq" id="WP_021758595.1">
    <property type="nucleotide sequence ID" value="NC_022444.1"/>
</dbReference>
<name>T2G754_MEGG1</name>
<proteinExistence type="predicted"/>
<keyword evidence="1" id="KW-0732">Signal</keyword>
<feature type="signal peptide" evidence="1">
    <location>
        <begin position="1"/>
        <end position="24"/>
    </location>
</feature>
<evidence type="ECO:0000256" key="1">
    <source>
        <dbReference type="SAM" id="SignalP"/>
    </source>
</evidence>
<dbReference type="KEGG" id="dgg:DGI_0086"/>
<evidence type="ECO:0000313" key="2">
    <source>
        <dbReference type="EMBL" id="AGW12024.1"/>
    </source>
</evidence>
<keyword evidence="3" id="KW-1185">Reference proteome</keyword>
<protein>
    <submittedName>
        <fullName evidence="2">Uncharacterized protein</fullName>
    </submittedName>
</protein>
<reference evidence="3" key="2">
    <citation type="submission" date="2013-07" db="EMBL/GenBank/DDBJ databases">
        <authorList>
            <person name="Morais-Silva F.O."/>
            <person name="Rezende A.M."/>
            <person name="Pimentel C."/>
            <person name="Resende D.M."/>
            <person name="Santos C.I."/>
            <person name="Clemente C."/>
            <person name="de Oliveira L.M."/>
            <person name="da Silva S.M."/>
            <person name="Costa D.A."/>
            <person name="Varela-Raposo A."/>
            <person name="Horacio E.C.A."/>
            <person name="Matos M."/>
            <person name="Flores O."/>
            <person name="Ruiz J.C."/>
            <person name="Rodrigues-Pousada C."/>
        </authorList>
    </citation>
    <scope>NUCLEOTIDE SEQUENCE [LARGE SCALE GENOMIC DNA]</scope>
    <source>
        <strain evidence="3">ATCC 19364 / DSM 1382 / NCIMB 9332 / VKM B-1759</strain>
    </source>
</reference>
<dbReference type="AlphaFoldDB" id="T2G754"/>
<accession>T2G754</accession>
<sequence length="100" mass="11174">MQAFILAAALGLILTLALPLSSFAGTLKNMDRQVYTYAVHWDDLEPAARGEIKPNETVVLRNATGYIELVNKRDSIYMRYDEAILIQGAILRSPTHPIED</sequence>
<organism evidence="2 3">
    <name type="scientific">Megalodesulfovibrio gigas (strain ATCC 19364 / DSM 1382 / NCIMB 9332 / VKM B-1759)</name>
    <name type="common">Desulfovibrio gigas</name>
    <dbReference type="NCBI Taxonomy" id="1121448"/>
    <lineage>
        <taxon>Bacteria</taxon>
        <taxon>Pseudomonadati</taxon>
        <taxon>Thermodesulfobacteriota</taxon>
        <taxon>Desulfovibrionia</taxon>
        <taxon>Desulfovibrionales</taxon>
        <taxon>Desulfovibrionaceae</taxon>
        <taxon>Megalodesulfovibrio</taxon>
    </lineage>
</organism>